<dbReference type="Pfam" id="PF04205">
    <property type="entry name" value="FMN_bind"/>
    <property type="match status" value="1"/>
</dbReference>
<reference evidence="5" key="1">
    <citation type="submission" date="2022-11" db="EMBL/GenBank/DDBJ databases">
        <title>Novel species in genus Aeromicrobium.</title>
        <authorList>
            <person name="Zhang G."/>
        </authorList>
    </citation>
    <scope>NUCLEOTIDE SEQUENCE [LARGE SCALE GENOMIC DNA]</scope>
    <source>
        <strain evidence="5">zg-636</strain>
    </source>
</reference>
<proteinExistence type="predicted"/>
<dbReference type="GO" id="GO:0016020">
    <property type="term" value="C:membrane"/>
    <property type="evidence" value="ECO:0007669"/>
    <property type="project" value="InterPro"/>
</dbReference>
<evidence type="ECO:0000313" key="4">
    <source>
        <dbReference type="EMBL" id="MBC9226017.1"/>
    </source>
</evidence>
<evidence type="ECO:0000256" key="2">
    <source>
        <dbReference type="SAM" id="SignalP"/>
    </source>
</evidence>
<comment type="caution">
    <text evidence="4">The sequence shown here is derived from an EMBL/GenBank/DDBJ whole genome shotgun (WGS) entry which is preliminary data.</text>
</comment>
<name>A0A8I0EVB5_9ACTN</name>
<organism evidence="4 5">
    <name type="scientific">Aeromicrobium senzhongii</name>
    <dbReference type="NCBI Taxonomy" id="2663859"/>
    <lineage>
        <taxon>Bacteria</taxon>
        <taxon>Bacillati</taxon>
        <taxon>Actinomycetota</taxon>
        <taxon>Actinomycetes</taxon>
        <taxon>Propionibacteriales</taxon>
        <taxon>Nocardioidaceae</taxon>
        <taxon>Aeromicrobium</taxon>
    </lineage>
</organism>
<dbReference type="Gene3D" id="3.90.1010.20">
    <property type="match status" value="1"/>
</dbReference>
<gene>
    <name evidence="4" type="ORF">IBG24_06805</name>
</gene>
<keyword evidence="2" id="KW-0732">Signal</keyword>
<evidence type="ECO:0000256" key="1">
    <source>
        <dbReference type="SAM" id="MobiDB-lite"/>
    </source>
</evidence>
<protein>
    <submittedName>
        <fullName evidence="4">FMN-binding protein</fullName>
    </submittedName>
</protein>
<dbReference type="GO" id="GO:0010181">
    <property type="term" value="F:FMN binding"/>
    <property type="evidence" value="ECO:0007669"/>
    <property type="project" value="InterPro"/>
</dbReference>
<feature type="signal peptide" evidence="2">
    <location>
        <begin position="1"/>
        <end position="22"/>
    </location>
</feature>
<dbReference type="Proteomes" id="UP000620591">
    <property type="component" value="Unassembled WGS sequence"/>
</dbReference>
<dbReference type="InterPro" id="IPR007329">
    <property type="entry name" value="FMN-bd"/>
</dbReference>
<feature type="chain" id="PRO_5034304915" evidence="2">
    <location>
        <begin position="23"/>
        <end position="163"/>
    </location>
</feature>
<dbReference type="EMBL" id="JACTVM010000002">
    <property type="protein sequence ID" value="MBC9226017.1"/>
    <property type="molecule type" value="Genomic_DNA"/>
</dbReference>
<sequence>MTLTKRRAYAALAASTALLTLAACGDDDGGEQDAASSATPPATSATPSEPAGSAPAGSAPAGGAFRPGEYEATGTYTSPDGQTQSIEVEVDLTADGTITDLDADGQAESGNSEQYQKKFESGIDAQVEGRKITELDVDKVSGSSLTSGGFNDAIEQIISQAKA</sequence>
<dbReference type="RefSeq" id="WP_187769065.1">
    <property type="nucleotide sequence ID" value="NZ_JACTVM010000002.1"/>
</dbReference>
<evidence type="ECO:0000259" key="3">
    <source>
        <dbReference type="SMART" id="SM00900"/>
    </source>
</evidence>
<dbReference type="SMART" id="SM00900">
    <property type="entry name" value="FMN_bind"/>
    <property type="match status" value="1"/>
</dbReference>
<evidence type="ECO:0000313" key="5">
    <source>
        <dbReference type="Proteomes" id="UP000620591"/>
    </source>
</evidence>
<accession>A0A8I0EVB5</accession>
<feature type="compositionally biased region" description="Polar residues" evidence="1">
    <location>
        <begin position="74"/>
        <end position="86"/>
    </location>
</feature>
<dbReference type="AlphaFoldDB" id="A0A8I0EVB5"/>
<feature type="compositionally biased region" description="Low complexity" evidence="1">
    <location>
        <begin position="34"/>
        <end position="64"/>
    </location>
</feature>
<dbReference type="PROSITE" id="PS51257">
    <property type="entry name" value="PROKAR_LIPOPROTEIN"/>
    <property type="match status" value="1"/>
</dbReference>
<feature type="region of interest" description="Disordered" evidence="1">
    <location>
        <begin position="100"/>
        <end position="122"/>
    </location>
</feature>
<feature type="region of interest" description="Disordered" evidence="1">
    <location>
        <begin position="24"/>
        <end position="86"/>
    </location>
</feature>
<feature type="domain" description="FMN-binding" evidence="3">
    <location>
        <begin position="81"/>
        <end position="161"/>
    </location>
</feature>